<evidence type="ECO:0000259" key="10">
    <source>
        <dbReference type="PROSITE" id="PS50862"/>
    </source>
</evidence>
<evidence type="ECO:0000313" key="11">
    <source>
        <dbReference type="EMBL" id="TPX78508.1"/>
    </source>
</evidence>
<dbReference type="NCBIfam" id="TIGR00457">
    <property type="entry name" value="asnS"/>
    <property type="match status" value="1"/>
</dbReference>
<keyword evidence="12" id="KW-1185">Reference proteome</keyword>
<dbReference type="GO" id="GO:0005739">
    <property type="term" value="C:mitochondrion"/>
    <property type="evidence" value="ECO:0007669"/>
    <property type="project" value="TreeGrafter"/>
</dbReference>
<dbReference type="CDD" id="cd00776">
    <property type="entry name" value="AsxRS_core"/>
    <property type="match status" value="1"/>
</dbReference>
<dbReference type="Gene3D" id="3.30.930.10">
    <property type="entry name" value="Bira Bifunctional Protein, Domain 2"/>
    <property type="match status" value="1"/>
</dbReference>
<dbReference type="InterPro" id="IPR004365">
    <property type="entry name" value="NA-bd_OB_tRNA"/>
</dbReference>
<dbReference type="CDD" id="cd04318">
    <property type="entry name" value="EcAsnRS_like_N"/>
    <property type="match status" value="1"/>
</dbReference>
<comment type="similarity">
    <text evidence="1">Belongs to the class-II aminoacyl-tRNA synthetase family.</text>
</comment>
<dbReference type="InterPro" id="IPR006195">
    <property type="entry name" value="aa-tRNA-synth_II"/>
</dbReference>
<dbReference type="EMBL" id="QEAP01000003">
    <property type="protein sequence ID" value="TPX78508.1"/>
    <property type="molecule type" value="Genomic_DNA"/>
</dbReference>
<organism evidence="11 12">
    <name type="scientific">Chytriomyces confervae</name>
    <dbReference type="NCBI Taxonomy" id="246404"/>
    <lineage>
        <taxon>Eukaryota</taxon>
        <taxon>Fungi</taxon>
        <taxon>Fungi incertae sedis</taxon>
        <taxon>Chytridiomycota</taxon>
        <taxon>Chytridiomycota incertae sedis</taxon>
        <taxon>Chytridiomycetes</taxon>
        <taxon>Chytridiales</taxon>
        <taxon>Chytriomycetaceae</taxon>
        <taxon>Chytriomyces</taxon>
    </lineage>
</organism>
<dbReference type="AlphaFoldDB" id="A0A507FTD7"/>
<evidence type="ECO:0000256" key="3">
    <source>
        <dbReference type="ARBA" id="ARBA00022598"/>
    </source>
</evidence>
<dbReference type="SUPFAM" id="SSF55681">
    <property type="entry name" value="Class II aaRS and biotin synthetases"/>
    <property type="match status" value="1"/>
</dbReference>
<evidence type="ECO:0000256" key="4">
    <source>
        <dbReference type="ARBA" id="ARBA00022741"/>
    </source>
</evidence>
<dbReference type="InterPro" id="IPR004364">
    <property type="entry name" value="Aa-tRNA-synt_II"/>
</dbReference>
<keyword evidence="6" id="KW-0648">Protein biosynthesis</keyword>
<dbReference type="InterPro" id="IPR045864">
    <property type="entry name" value="aa-tRNA-synth_II/BPL/LPL"/>
</dbReference>
<dbReference type="InterPro" id="IPR012340">
    <property type="entry name" value="NA-bd_OB-fold"/>
</dbReference>
<dbReference type="Proteomes" id="UP000320333">
    <property type="component" value="Unassembled WGS sequence"/>
</dbReference>
<proteinExistence type="inferred from homology"/>
<dbReference type="PRINTS" id="PR01042">
    <property type="entry name" value="TRNASYNTHASP"/>
</dbReference>
<feature type="domain" description="Aminoacyl-transfer RNA synthetases class-II family profile" evidence="10">
    <location>
        <begin position="136"/>
        <end position="487"/>
    </location>
</feature>
<evidence type="ECO:0000256" key="8">
    <source>
        <dbReference type="ARBA" id="ARBA00029886"/>
    </source>
</evidence>
<sequence length="497" mass="55124">MTYRFPVKSIRQLLEASHGTDAPQVTVNGWVRTVRTQKQRAFVQVADGSNPQGIQAVVSDPEMVKGLSTGASVRLQGSLVKSIGGNQAMELKASAITLLGASDPEKYPLHKAKLPLEHLRDHFHLRSRTRTFTAMWKLRNSAMQGFHEFFQSNDFIHVNTPIFTTNDCEGAGESFRVMTPESLANQSTATGTLKQQHQQHQQIKKDEFFDLPVSLTVSSQLHLEAMNAALPRVYTMGPAFRAEKSLSTRHLAEFWMLEAEAAFLTNLDDLLDLLEASVKATTSRVVAASADDLSVLAALPLATTGTSSHRTKEETQKLILSLSEAGPAFHRITYTEAIKILQSCGKTWTHPVDSWGASLQSEHERYLAEEYFKAPVFVTDYPASEKPFYMLDSADSEGNRGIHGGPTVACVDLLVPGIGEVAGGSLREHRLDGIQRKIQEKKMDMKGLDWYMDLRRYGAVPHGGFGLGFERYLMALSGMGNVRDVIPMPRWFGHCKY</sequence>
<dbReference type="Gene3D" id="2.40.50.140">
    <property type="entry name" value="Nucleic acid-binding proteins"/>
    <property type="match status" value="1"/>
</dbReference>
<gene>
    <name evidence="11" type="primary">CCO262</name>
    <name evidence="11" type="ORF">CcCBS67573_g00262</name>
</gene>
<comment type="caution">
    <text evidence="11">The sequence shown here is derived from an EMBL/GenBank/DDBJ whole genome shotgun (WGS) entry which is preliminary data.</text>
</comment>
<keyword evidence="3 11" id="KW-0436">Ligase</keyword>
<dbReference type="NCBIfam" id="NF003037">
    <property type="entry name" value="PRK03932.1"/>
    <property type="match status" value="1"/>
</dbReference>
<dbReference type="GO" id="GO:0006421">
    <property type="term" value="P:asparaginyl-tRNA aminoacylation"/>
    <property type="evidence" value="ECO:0007669"/>
    <property type="project" value="InterPro"/>
</dbReference>
<keyword evidence="4" id="KW-0547">Nucleotide-binding</keyword>
<protein>
    <recommendedName>
        <fullName evidence="9">Asparagine--tRNA ligase, mitochondrial</fullName>
        <ecNumber evidence="2">6.1.1.22</ecNumber>
    </recommendedName>
    <alternativeName>
        <fullName evidence="8">Asparaginyl-tRNA synthetase</fullName>
    </alternativeName>
</protein>
<keyword evidence="7" id="KW-0030">Aminoacyl-tRNA synthetase</keyword>
<dbReference type="Pfam" id="PF00152">
    <property type="entry name" value="tRNA-synt_2"/>
    <property type="match status" value="1"/>
</dbReference>
<name>A0A507FTD7_9FUNG</name>
<evidence type="ECO:0000256" key="9">
    <source>
        <dbReference type="ARBA" id="ARBA00068798"/>
    </source>
</evidence>
<evidence type="ECO:0000256" key="5">
    <source>
        <dbReference type="ARBA" id="ARBA00022840"/>
    </source>
</evidence>
<evidence type="ECO:0000256" key="6">
    <source>
        <dbReference type="ARBA" id="ARBA00022917"/>
    </source>
</evidence>
<accession>A0A507FTD7</accession>
<dbReference type="OrthoDB" id="1931232at2759"/>
<dbReference type="GO" id="GO:0005524">
    <property type="term" value="F:ATP binding"/>
    <property type="evidence" value="ECO:0007669"/>
    <property type="project" value="UniProtKB-KW"/>
</dbReference>
<dbReference type="EC" id="6.1.1.22" evidence="2"/>
<reference evidence="11 12" key="1">
    <citation type="journal article" date="2019" name="Sci. Rep.">
        <title>Comparative genomics of chytrid fungi reveal insights into the obligate biotrophic and pathogenic lifestyle of Synchytrium endobioticum.</title>
        <authorList>
            <person name="van de Vossenberg B.T.L.H."/>
            <person name="Warris S."/>
            <person name="Nguyen H.D.T."/>
            <person name="van Gent-Pelzer M.P.E."/>
            <person name="Joly D.L."/>
            <person name="van de Geest H.C."/>
            <person name="Bonants P.J.M."/>
            <person name="Smith D.S."/>
            <person name="Levesque C.A."/>
            <person name="van der Lee T.A.J."/>
        </authorList>
    </citation>
    <scope>NUCLEOTIDE SEQUENCE [LARGE SCALE GENOMIC DNA]</scope>
    <source>
        <strain evidence="11 12">CBS 675.73</strain>
    </source>
</reference>
<keyword evidence="5" id="KW-0067">ATP-binding</keyword>
<dbReference type="FunFam" id="3.30.930.10:FF:000016">
    <property type="entry name" value="Asparagine--tRNA ligase"/>
    <property type="match status" value="1"/>
</dbReference>
<dbReference type="PANTHER" id="PTHR22594:SF34">
    <property type="entry name" value="ASPARAGINE--TRNA LIGASE, MITOCHONDRIAL-RELATED"/>
    <property type="match status" value="1"/>
</dbReference>
<evidence type="ECO:0000256" key="2">
    <source>
        <dbReference type="ARBA" id="ARBA00012816"/>
    </source>
</evidence>
<dbReference type="PROSITE" id="PS50862">
    <property type="entry name" value="AA_TRNA_LIGASE_II"/>
    <property type="match status" value="1"/>
</dbReference>
<dbReference type="Pfam" id="PF01336">
    <property type="entry name" value="tRNA_anti-codon"/>
    <property type="match status" value="1"/>
</dbReference>
<dbReference type="SUPFAM" id="SSF50249">
    <property type="entry name" value="Nucleic acid-binding proteins"/>
    <property type="match status" value="1"/>
</dbReference>
<dbReference type="PANTHER" id="PTHR22594">
    <property type="entry name" value="ASPARTYL/LYSYL-TRNA SYNTHETASE"/>
    <property type="match status" value="1"/>
</dbReference>
<dbReference type="InterPro" id="IPR004522">
    <property type="entry name" value="Asn-tRNA-ligase"/>
</dbReference>
<evidence type="ECO:0000256" key="1">
    <source>
        <dbReference type="ARBA" id="ARBA00008226"/>
    </source>
</evidence>
<dbReference type="GO" id="GO:0004816">
    <property type="term" value="F:asparagine-tRNA ligase activity"/>
    <property type="evidence" value="ECO:0007669"/>
    <property type="project" value="UniProtKB-EC"/>
</dbReference>
<dbReference type="STRING" id="246404.A0A507FTD7"/>
<evidence type="ECO:0000256" key="7">
    <source>
        <dbReference type="ARBA" id="ARBA00023146"/>
    </source>
</evidence>
<dbReference type="InterPro" id="IPR002312">
    <property type="entry name" value="Asp/Asn-tRNA-synth_IIb"/>
</dbReference>
<evidence type="ECO:0000313" key="12">
    <source>
        <dbReference type="Proteomes" id="UP000320333"/>
    </source>
</evidence>
<dbReference type="GO" id="GO:0003676">
    <property type="term" value="F:nucleic acid binding"/>
    <property type="evidence" value="ECO:0007669"/>
    <property type="project" value="InterPro"/>
</dbReference>